<dbReference type="PRINTS" id="PR00411">
    <property type="entry name" value="PNDRDTASEI"/>
</dbReference>
<dbReference type="RefSeq" id="WP_153405624.1">
    <property type="nucleotide sequence ID" value="NZ_ML762437.1"/>
</dbReference>
<evidence type="ECO:0000256" key="5">
    <source>
        <dbReference type="ARBA" id="ARBA00023002"/>
    </source>
</evidence>
<dbReference type="Proteomes" id="UP000480246">
    <property type="component" value="Unassembled WGS sequence"/>
</dbReference>
<evidence type="ECO:0000256" key="3">
    <source>
        <dbReference type="ARBA" id="ARBA00022630"/>
    </source>
</evidence>
<dbReference type="Gene3D" id="3.50.50.60">
    <property type="entry name" value="FAD/NAD(P)-binding domain"/>
    <property type="match status" value="2"/>
</dbReference>
<evidence type="ECO:0000313" key="9">
    <source>
        <dbReference type="Proteomes" id="UP000480246"/>
    </source>
</evidence>
<organism evidence="8 9">
    <name type="scientific">Gracilibacillus oryzae</name>
    <dbReference type="NCBI Taxonomy" id="1672701"/>
    <lineage>
        <taxon>Bacteria</taxon>
        <taxon>Bacillati</taxon>
        <taxon>Bacillota</taxon>
        <taxon>Bacilli</taxon>
        <taxon>Bacillales</taxon>
        <taxon>Bacillaceae</taxon>
        <taxon>Gracilibacillus</taxon>
    </lineage>
</organism>
<name>A0A7C8GSQ1_9BACI</name>
<dbReference type="AlphaFoldDB" id="A0A7C8GSQ1"/>
<dbReference type="PRINTS" id="PR00368">
    <property type="entry name" value="FADPNR"/>
</dbReference>
<dbReference type="Pfam" id="PF02852">
    <property type="entry name" value="Pyr_redox_dim"/>
    <property type="match status" value="1"/>
</dbReference>
<comment type="similarity">
    <text evidence="2">Belongs to the class-III pyridine nucleotide-disulfide oxidoreductase family.</text>
</comment>
<reference evidence="8 9" key="1">
    <citation type="submission" date="2019-10" db="EMBL/GenBank/DDBJ databases">
        <title>Gracilibacillus sp. nov. isolated from rice seeds.</title>
        <authorList>
            <person name="He S."/>
        </authorList>
    </citation>
    <scope>NUCLEOTIDE SEQUENCE [LARGE SCALE GENOMIC DNA]</scope>
    <source>
        <strain evidence="8 9">TD8</strain>
    </source>
</reference>
<dbReference type="InterPro" id="IPR001763">
    <property type="entry name" value="Rhodanese-like_dom"/>
</dbReference>
<evidence type="ECO:0000256" key="6">
    <source>
        <dbReference type="ARBA" id="ARBA00023284"/>
    </source>
</evidence>
<dbReference type="SUPFAM" id="SSF52821">
    <property type="entry name" value="Rhodanese/Cell cycle control phosphatase"/>
    <property type="match status" value="1"/>
</dbReference>
<dbReference type="Gene3D" id="3.40.250.10">
    <property type="entry name" value="Rhodanese-like domain"/>
    <property type="match status" value="1"/>
</dbReference>
<dbReference type="InterPro" id="IPR036873">
    <property type="entry name" value="Rhodanese-like_dom_sf"/>
</dbReference>
<dbReference type="Pfam" id="PF07992">
    <property type="entry name" value="Pyr_redox_2"/>
    <property type="match status" value="1"/>
</dbReference>
<dbReference type="PROSITE" id="PS50206">
    <property type="entry name" value="RHODANESE_3"/>
    <property type="match status" value="1"/>
</dbReference>
<keyword evidence="3" id="KW-0285">Flavoprotein</keyword>
<sequence length="565" mass="61880">MTNKILIVGGVAGGASAAARLRRLDENAEIIMFDKGPHVSFSNCSLPYHLSGIVEDSQSLVLSSPETFKKRFNIEARTNSEVISINREKKTIMIKDTVSGKTYEEAYDKLVLSPGAAPVRPGSIDGIHNKNVFTVRNVVDIERLNAYIKENELTDVAVIGGGFIGVEVAENLRLADLNVSVIEFADQIMTPYDYDMAQILHKEMIDHGVNLIVNDGLAKINDGSIETQSGKQIKAQAVVLAIGVKPETRLAEDAGLEIGETGAIKVDHNYVTSDSNIYAVGDAIEVYHRLLHKPARLALAGPAQKQARAAADHIYGIPNRNLGVIGSSSIHLFDLNAASTGLNARTAENAGYSWDSVYILPADKVGLMPNSSVMHFKLVYEIPTGRILGAQAIGKGNVDKRIDVIAAMITMNGTLEDLKDLELTYSPMLGTAKDVVNHAALVALNQLYGKYREVKVAQVRELVENNAFIIDAREQNEYNAGHLKNAVNIPLSEFRERLDEIPKDKDVYVHCRSGQRSYNMVAALQNLGFTNVFNISGSYLGISLYEYFNDLVTGREKIVTAYNFR</sequence>
<comment type="cofactor">
    <cofactor evidence="1">
        <name>FAD</name>
        <dbReference type="ChEBI" id="CHEBI:57692"/>
    </cofactor>
</comment>
<dbReference type="InterPro" id="IPR036188">
    <property type="entry name" value="FAD/NAD-bd_sf"/>
</dbReference>
<dbReference type="SMART" id="SM00450">
    <property type="entry name" value="RHOD"/>
    <property type="match status" value="1"/>
</dbReference>
<dbReference type="OrthoDB" id="9792592at2"/>
<accession>A0A7C8GSQ1</accession>
<dbReference type="GO" id="GO:0016491">
    <property type="term" value="F:oxidoreductase activity"/>
    <property type="evidence" value="ECO:0007669"/>
    <property type="project" value="UniProtKB-KW"/>
</dbReference>
<protein>
    <submittedName>
        <fullName evidence="8">Pyridine nucleotide-disulfide oxidoreductase</fullName>
    </submittedName>
</protein>
<dbReference type="InterPro" id="IPR016156">
    <property type="entry name" value="FAD/NAD-linked_Rdtase_dimer_sf"/>
</dbReference>
<evidence type="ECO:0000256" key="4">
    <source>
        <dbReference type="ARBA" id="ARBA00022827"/>
    </source>
</evidence>
<keyword evidence="5" id="KW-0560">Oxidoreductase</keyword>
<dbReference type="PANTHER" id="PTHR43429">
    <property type="entry name" value="PYRIDINE NUCLEOTIDE-DISULFIDE OXIDOREDUCTASE DOMAIN-CONTAINING"/>
    <property type="match status" value="1"/>
</dbReference>
<dbReference type="Pfam" id="PF00581">
    <property type="entry name" value="Rhodanese"/>
    <property type="match status" value="1"/>
</dbReference>
<keyword evidence="9" id="KW-1185">Reference proteome</keyword>
<evidence type="ECO:0000259" key="7">
    <source>
        <dbReference type="PROSITE" id="PS50206"/>
    </source>
</evidence>
<evidence type="ECO:0000256" key="1">
    <source>
        <dbReference type="ARBA" id="ARBA00001974"/>
    </source>
</evidence>
<dbReference type="InterPro" id="IPR023753">
    <property type="entry name" value="FAD/NAD-binding_dom"/>
</dbReference>
<proteinExistence type="inferred from homology"/>
<dbReference type="SUPFAM" id="SSF55424">
    <property type="entry name" value="FAD/NAD-linked reductases, dimerisation (C-terminal) domain"/>
    <property type="match status" value="1"/>
</dbReference>
<gene>
    <name evidence="8" type="ORF">F9U64_15590</name>
</gene>
<keyword evidence="4" id="KW-0274">FAD</keyword>
<comment type="caution">
    <text evidence="8">The sequence shown here is derived from an EMBL/GenBank/DDBJ whole genome shotgun (WGS) entry which is preliminary data.</text>
</comment>
<evidence type="ECO:0000256" key="2">
    <source>
        <dbReference type="ARBA" id="ARBA00009130"/>
    </source>
</evidence>
<dbReference type="CDD" id="cd00158">
    <property type="entry name" value="RHOD"/>
    <property type="match status" value="1"/>
</dbReference>
<evidence type="ECO:0000313" key="8">
    <source>
        <dbReference type="EMBL" id="KAB8128986.1"/>
    </source>
</evidence>
<dbReference type="InterPro" id="IPR050260">
    <property type="entry name" value="FAD-bd_OxRdtase"/>
</dbReference>
<dbReference type="EMBL" id="WEID01000078">
    <property type="protein sequence ID" value="KAB8128986.1"/>
    <property type="molecule type" value="Genomic_DNA"/>
</dbReference>
<keyword evidence="6" id="KW-0676">Redox-active center</keyword>
<dbReference type="PANTHER" id="PTHR43429:SF1">
    <property type="entry name" value="NAD(P)H SULFUR OXIDOREDUCTASE (COA-DEPENDENT)"/>
    <property type="match status" value="1"/>
</dbReference>
<dbReference type="InterPro" id="IPR004099">
    <property type="entry name" value="Pyr_nucl-diS_OxRdtase_dimer"/>
</dbReference>
<dbReference type="SUPFAM" id="SSF51905">
    <property type="entry name" value="FAD/NAD(P)-binding domain"/>
    <property type="match status" value="2"/>
</dbReference>
<feature type="domain" description="Rhodanese" evidence="7">
    <location>
        <begin position="463"/>
        <end position="547"/>
    </location>
</feature>